<accession>A0A9P6C5H0</accession>
<gene>
    <name evidence="3" type="ORF">P691DRAFT_759144</name>
</gene>
<sequence>MKLISPSILLFALYFINGASVAALPVGTEEQSIASRQNVGSTITVGGRQYRLISEISGESGALTFEAQAVAGGGRFFAKRPTRNPPPADFTAEISNTQHASTVLGTGIFVSSGTDLGFSWMITAPAPGGEIWLRWERNRAAFATRAACEADMTTARTVIVNQNQRLANDPRTRFVHGDNHPGNWFVPATGTIHTAVPIDFGLVRPPPPTTNIANLIRDQYIYRADMWSFFSQNGFCR</sequence>
<evidence type="ECO:0000256" key="1">
    <source>
        <dbReference type="SAM" id="SignalP"/>
    </source>
</evidence>
<dbReference type="InterPro" id="IPR011009">
    <property type="entry name" value="Kinase-like_dom_sf"/>
</dbReference>
<dbReference type="Proteomes" id="UP000807342">
    <property type="component" value="Unassembled WGS sequence"/>
</dbReference>
<dbReference type="AlphaFoldDB" id="A0A9P6C5H0"/>
<evidence type="ECO:0000313" key="3">
    <source>
        <dbReference type="EMBL" id="KAF9449364.1"/>
    </source>
</evidence>
<keyword evidence="1" id="KW-0732">Signal</keyword>
<keyword evidence="4" id="KW-1185">Reference proteome</keyword>
<dbReference type="OrthoDB" id="2959283at2759"/>
<feature type="signal peptide" evidence="1">
    <location>
        <begin position="1"/>
        <end position="23"/>
    </location>
</feature>
<proteinExistence type="predicted"/>
<organism evidence="3 4">
    <name type="scientific">Macrolepiota fuliginosa MF-IS2</name>
    <dbReference type="NCBI Taxonomy" id="1400762"/>
    <lineage>
        <taxon>Eukaryota</taxon>
        <taxon>Fungi</taxon>
        <taxon>Dikarya</taxon>
        <taxon>Basidiomycota</taxon>
        <taxon>Agaricomycotina</taxon>
        <taxon>Agaricomycetes</taxon>
        <taxon>Agaricomycetidae</taxon>
        <taxon>Agaricales</taxon>
        <taxon>Agaricineae</taxon>
        <taxon>Agaricaceae</taxon>
        <taxon>Macrolepiota</taxon>
    </lineage>
</organism>
<comment type="caution">
    <text evidence="3">The sequence shown here is derived from an EMBL/GenBank/DDBJ whole genome shotgun (WGS) entry which is preliminary data.</text>
</comment>
<dbReference type="Pfam" id="PF01636">
    <property type="entry name" value="APH"/>
    <property type="match status" value="1"/>
</dbReference>
<evidence type="ECO:0000259" key="2">
    <source>
        <dbReference type="Pfam" id="PF01636"/>
    </source>
</evidence>
<dbReference type="SUPFAM" id="SSF56112">
    <property type="entry name" value="Protein kinase-like (PK-like)"/>
    <property type="match status" value="1"/>
</dbReference>
<feature type="domain" description="Aminoglycoside phosphotransferase" evidence="2">
    <location>
        <begin position="141"/>
        <end position="218"/>
    </location>
</feature>
<reference evidence="3" key="1">
    <citation type="submission" date="2020-11" db="EMBL/GenBank/DDBJ databases">
        <authorList>
            <consortium name="DOE Joint Genome Institute"/>
            <person name="Ahrendt S."/>
            <person name="Riley R."/>
            <person name="Andreopoulos W."/>
            <person name="Labutti K."/>
            <person name="Pangilinan J."/>
            <person name="Ruiz-Duenas F.J."/>
            <person name="Barrasa J.M."/>
            <person name="Sanchez-Garcia M."/>
            <person name="Camarero S."/>
            <person name="Miyauchi S."/>
            <person name="Serrano A."/>
            <person name="Linde D."/>
            <person name="Babiker R."/>
            <person name="Drula E."/>
            <person name="Ayuso-Fernandez I."/>
            <person name="Pacheco R."/>
            <person name="Padilla G."/>
            <person name="Ferreira P."/>
            <person name="Barriuso J."/>
            <person name="Kellner H."/>
            <person name="Castanera R."/>
            <person name="Alfaro M."/>
            <person name="Ramirez L."/>
            <person name="Pisabarro A.G."/>
            <person name="Kuo A."/>
            <person name="Tritt A."/>
            <person name="Lipzen A."/>
            <person name="He G."/>
            <person name="Yan M."/>
            <person name="Ng V."/>
            <person name="Cullen D."/>
            <person name="Martin F."/>
            <person name="Rosso M.-N."/>
            <person name="Henrissat B."/>
            <person name="Hibbett D."/>
            <person name="Martinez A.T."/>
            <person name="Grigoriev I.V."/>
        </authorList>
    </citation>
    <scope>NUCLEOTIDE SEQUENCE</scope>
    <source>
        <strain evidence="3">MF-IS2</strain>
    </source>
</reference>
<dbReference type="EMBL" id="MU151133">
    <property type="protein sequence ID" value="KAF9449364.1"/>
    <property type="molecule type" value="Genomic_DNA"/>
</dbReference>
<protein>
    <recommendedName>
        <fullName evidence="2">Aminoglycoside phosphotransferase domain-containing protein</fullName>
    </recommendedName>
</protein>
<name>A0A9P6C5H0_9AGAR</name>
<feature type="chain" id="PRO_5040484394" description="Aminoglycoside phosphotransferase domain-containing protein" evidence="1">
    <location>
        <begin position="24"/>
        <end position="237"/>
    </location>
</feature>
<dbReference type="InterPro" id="IPR002575">
    <property type="entry name" value="Aminoglycoside_PTrfase"/>
</dbReference>
<evidence type="ECO:0000313" key="4">
    <source>
        <dbReference type="Proteomes" id="UP000807342"/>
    </source>
</evidence>